<keyword evidence="2" id="KW-1185">Reference proteome</keyword>
<dbReference type="EMBL" id="JBFOLK010000003">
    <property type="protein sequence ID" value="KAL2525428.1"/>
    <property type="molecule type" value="Genomic_DNA"/>
</dbReference>
<gene>
    <name evidence="1" type="ORF">Adt_10482</name>
</gene>
<dbReference type="AlphaFoldDB" id="A0ABD1UL20"/>
<name>A0ABD1UL20_9LAMI</name>
<evidence type="ECO:0000313" key="1">
    <source>
        <dbReference type="EMBL" id="KAL2525428.1"/>
    </source>
</evidence>
<evidence type="ECO:0008006" key="3">
    <source>
        <dbReference type="Google" id="ProtNLM"/>
    </source>
</evidence>
<proteinExistence type="predicted"/>
<reference evidence="2" key="1">
    <citation type="submission" date="2024-07" db="EMBL/GenBank/DDBJ databases">
        <title>Two chromosome-level genome assemblies of Korean endemic species Abeliophyllum distichum and Forsythia ovata (Oleaceae).</title>
        <authorList>
            <person name="Jang H."/>
        </authorList>
    </citation>
    <scope>NUCLEOTIDE SEQUENCE [LARGE SCALE GENOMIC DNA]</scope>
</reference>
<protein>
    <recommendedName>
        <fullName evidence="3">Transposase</fullName>
    </recommendedName>
</protein>
<dbReference type="Pfam" id="PF03004">
    <property type="entry name" value="Transposase_24"/>
    <property type="match status" value="1"/>
</dbReference>
<comment type="caution">
    <text evidence="1">The sequence shown here is derived from an EMBL/GenBank/DDBJ whole genome shotgun (WGS) entry which is preliminary data.</text>
</comment>
<organism evidence="1 2">
    <name type="scientific">Abeliophyllum distichum</name>
    <dbReference type="NCBI Taxonomy" id="126358"/>
    <lineage>
        <taxon>Eukaryota</taxon>
        <taxon>Viridiplantae</taxon>
        <taxon>Streptophyta</taxon>
        <taxon>Embryophyta</taxon>
        <taxon>Tracheophyta</taxon>
        <taxon>Spermatophyta</taxon>
        <taxon>Magnoliopsida</taxon>
        <taxon>eudicotyledons</taxon>
        <taxon>Gunneridae</taxon>
        <taxon>Pentapetalae</taxon>
        <taxon>asterids</taxon>
        <taxon>lamiids</taxon>
        <taxon>Lamiales</taxon>
        <taxon>Oleaceae</taxon>
        <taxon>Forsythieae</taxon>
        <taxon>Abeliophyllum</taxon>
    </lineage>
</organism>
<dbReference type="InterPro" id="IPR004252">
    <property type="entry name" value="Probable_transposase_24"/>
</dbReference>
<dbReference type="Proteomes" id="UP001604336">
    <property type="component" value="Unassembled WGS sequence"/>
</dbReference>
<evidence type="ECO:0000313" key="2">
    <source>
        <dbReference type="Proteomes" id="UP001604336"/>
    </source>
</evidence>
<accession>A0ABD1UL20</accession>
<sequence length="267" mass="30524">MGRCHFLSIQSIGNNAKYFTHLVGNQVRFTVPPCYPSWTEVPVEQRARLRSIIEGDRSPHEYRAVCADVDCLAADRYRDYKLKAYNHLKAHEPSQPYGEMSVDDWQKCIDFFTSPTFVERFSKNKVNRGKAKYPSVQGSKSFSATRYDERDPETQKWPGIIESFRTFHTFRDGNWVNQQAAGKLVELRETQHTQVASSGASLDERAIAKEVLRERRGHVRGVGRVPKCTSPSLDLTVASFAPQGTFHQFSGDSQNIDSRFAMYEARF</sequence>